<keyword evidence="1" id="KW-1133">Transmembrane helix</keyword>
<feature type="transmembrane region" description="Helical" evidence="1">
    <location>
        <begin position="213"/>
        <end position="237"/>
    </location>
</feature>
<evidence type="ECO:0000259" key="2">
    <source>
        <dbReference type="Pfam" id="PF00487"/>
    </source>
</evidence>
<sequence length="313" mass="34999">MSFLASVTRSTLPPRVRVPPELLVRPELPELVRQALTEWGLIAACWVGMAWVPAATPLFVLLIAGRMHAFGVILHDAVHLSVRRKSPGIWLLECLAGYPVAATWNAMRYHHLRHHHHEGSSLDAYSRPKPGPWWRTVPLGLVLILIVPGWTVRGLMGLLAWAVPALRNVYGRAFLMDRSGEDLIHSPEVLACSRAELGQVLLQLGVLALAWRWPYAVGVGYVLPLMVASAACGYRLLAEHTPLRDQGRTLQGILASTADHGLGWLGRLLLAPRNVGLHIVHHLHPQVAASHLPRLRAWYLQHYPEHYPRPRRF</sequence>
<keyword evidence="1" id="KW-0812">Transmembrane</keyword>
<accession>A0A085WEJ6</accession>
<dbReference type="EMBL" id="JMCB01000011">
    <property type="protein sequence ID" value="KFE66109.1"/>
    <property type="molecule type" value="Genomic_DNA"/>
</dbReference>
<dbReference type="STRING" id="394096.DB31_1174"/>
<dbReference type="GO" id="GO:0006629">
    <property type="term" value="P:lipid metabolic process"/>
    <property type="evidence" value="ECO:0007669"/>
    <property type="project" value="InterPro"/>
</dbReference>
<evidence type="ECO:0000313" key="3">
    <source>
        <dbReference type="EMBL" id="KFE66109.1"/>
    </source>
</evidence>
<dbReference type="AlphaFoldDB" id="A0A085WEJ6"/>
<feature type="transmembrane region" description="Helical" evidence="1">
    <location>
        <begin position="39"/>
        <end position="64"/>
    </location>
</feature>
<gene>
    <name evidence="3" type="ORF">DB31_1174</name>
</gene>
<feature type="transmembrane region" description="Helical" evidence="1">
    <location>
        <begin position="137"/>
        <end position="163"/>
    </location>
</feature>
<dbReference type="Pfam" id="PF00487">
    <property type="entry name" value="FA_desaturase"/>
    <property type="match status" value="1"/>
</dbReference>
<dbReference type="RefSeq" id="WP_052420268.1">
    <property type="nucleotide sequence ID" value="NZ_JMCB01000011.1"/>
</dbReference>
<keyword evidence="4" id="KW-1185">Reference proteome</keyword>
<evidence type="ECO:0000313" key="4">
    <source>
        <dbReference type="Proteomes" id="UP000028725"/>
    </source>
</evidence>
<organism evidence="3 4">
    <name type="scientific">Hyalangium minutum</name>
    <dbReference type="NCBI Taxonomy" id="394096"/>
    <lineage>
        <taxon>Bacteria</taxon>
        <taxon>Pseudomonadati</taxon>
        <taxon>Myxococcota</taxon>
        <taxon>Myxococcia</taxon>
        <taxon>Myxococcales</taxon>
        <taxon>Cystobacterineae</taxon>
        <taxon>Archangiaceae</taxon>
        <taxon>Hyalangium</taxon>
    </lineage>
</organism>
<protein>
    <submittedName>
        <fullName evidence="3">Fatty acid desaturase</fullName>
    </submittedName>
</protein>
<feature type="domain" description="Fatty acid desaturase" evidence="2">
    <location>
        <begin position="55"/>
        <end position="309"/>
    </location>
</feature>
<name>A0A085WEJ6_9BACT</name>
<proteinExistence type="predicted"/>
<evidence type="ECO:0000256" key="1">
    <source>
        <dbReference type="SAM" id="Phobius"/>
    </source>
</evidence>
<reference evidence="3 4" key="1">
    <citation type="submission" date="2014-04" db="EMBL/GenBank/DDBJ databases">
        <title>Genome assembly of Hyalangium minutum DSM 14724.</title>
        <authorList>
            <person name="Sharma G."/>
            <person name="Subramanian S."/>
        </authorList>
    </citation>
    <scope>NUCLEOTIDE SEQUENCE [LARGE SCALE GENOMIC DNA]</scope>
    <source>
        <strain evidence="3 4">DSM 14724</strain>
    </source>
</reference>
<keyword evidence="1" id="KW-0472">Membrane</keyword>
<comment type="caution">
    <text evidence="3">The sequence shown here is derived from an EMBL/GenBank/DDBJ whole genome shotgun (WGS) entry which is preliminary data.</text>
</comment>
<dbReference type="Proteomes" id="UP000028725">
    <property type="component" value="Unassembled WGS sequence"/>
</dbReference>
<dbReference type="InterPro" id="IPR005804">
    <property type="entry name" value="FA_desaturase_dom"/>
</dbReference>